<dbReference type="PANTHER" id="PTHR45436:SF5">
    <property type="entry name" value="SENSOR HISTIDINE KINASE TRCS"/>
    <property type="match status" value="1"/>
</dbReference>
<dbReference type="Gene3D" id="3.30.565.10">
    <property type="entry name" value="Histidine kinase-like ATPase, C-terminal domain"/>
    <property type="match status" value="1"/>
</dbReference>
<evidence type="ECO:0000256" key="4">
    <source>
        <dbReference type="ARBA" id="ARBA00022553"/>
    </source>
</evidence>
<dbReference type="FunFam" id="1.10.287.130:FF:000001">
    <property type="entry name" value="Two-component sensor histidine kinase"/>
    <property type="match status" value="1"/>
</dbReference>
<proteinExistence type="predicted"/>
<keyword evidence="8 11" id="KW-1133">Transmembrane helix</keyword>
<keyword evidence="6 11" id="KW-0812">Transmembrane</keyword>
<dbReference type="SUPFAM" id="SSF55874">
    <property type="entry name" value="ATPase domain of HSP90 chaperone/DNA topoisomerase II/histidine kinase"/>
    <property type="match status" value="1"/>
</dbReference>
<dbReference type="InterPro" id="IPR003661">
    <property type="entry name" value="HisK_dim/P_dom"/>
</dbReference>
<dbReference type="InterPro" id="IPR003660">
    <property type="entry name" value="HAMP_dom"/>
</dbReference>
<evidence type="ECO:0000256" key="11">
    <source>
        <dbReference type="SAM" id="Phobius"/>
    </source>
</evidence>
<dbReference type="CDD" id="cd00082">
    <property type="entry name" value="HisKA"/>
    <property type="match status" value="1"/>
</dbReference>
<accession>A0A8J2UI69</accession>
<gene>
    <name evidence="14" type="ORF">GCM10011511_50930</name>
</gene>
<evidence type="ECO:0000259" key="13">
    <source>
        <dbReference type="PROSITE" id="PS50885"/>
    </source>
</evidence>
<dbReference type="Pfam" id="PF02518">
    <property type="entry name" value="HATPase_c"/>
    <property type="match status" value="1"/>
</dbReference>
<feature type="transmembrane region" description="Helical" evidence="11">
    <location>
        <begin position="156"/>
        <end position="177"/>
    </location>
</feature>
<evidence type="ECO:0000256" key="8">
    <source>
        <dbReference type="ARBA" id="ARBA00022989"/>
    </source>
</evidence>
<comment type="catalytic activity">
    <reaction evidence="1">
        <text>ATP + protein L-histidine = ADP + protein N-phospho-L-histidine.</text>
        <dbReference type="EC" id="2.7.13.3"/>
    </reaction>
</comment>
<name>A0A8J2UI69_9BACT</name>
<dbReference type="Pfam" id="PF00512">
    <property type="entry name" value="HisKA"/>
    <property type="match status" value="1"/>
</dbReference>
<dbReference type="EC" id="2.7.13.3" evidence="3"/>
<evidence type="ECO:0000256" key="2">
    <source>
        <dbReference type="ARBA" id="ARBA00004370"/>
    </source>
</evidence>
<evidence type="ECO:0000259" key="12">
    <source>
        <dbReference type="PROSITE" id="PS50109"/>
    </source>
</evidence>
<dbReference type="CDD" id="cd06225">
    <property type="entry name" value="HAMP"/>
    <property type="match status" value="1"/>
</dbReference>
<dbReference type="Pfam" id="PF00672">
    <property type="entry name" value="HAMP"/>
    <property type="match status" value="1"/>
</dbReference>
<evidence type="ECO:0000256" key="7">
    <source>
        <dbReference type="ARBA" id="ARBA00022777"/>
    </source>
</evidence>
<comment type="caution">
    <text evidence="14">The sequence shown here is derived from an EMBL/GenBank/DDBJ whole genome shotgun (WGS) entry which is preliminary data.</text>
</comment>
<dbReference type="PROSITE" id="PS50885">
    <property type="entry name" value="HAMP"/>
    <property type="match status" value="1"/>
</dbReference>
<dbReference type="CDD" id="cd00075">
    <property type="entry name" value="HATPase"/>
    <property type="match status" value="1"/>
</dbReference>
<dbReference type="AlphaFoldDB" id="A0A8J2UI69"/>
<dbReference type="InterPro" id="IPR003594">
    <property type="entry name" value="HATPase_dom"/>
</dbReference>
<keyword evidence="4" id="KW-0597">Phosphoprotein</keyword>
<dbReference type="SMART" id="SM00304">
    <property type="entry name" value="HAMP"/>
    <property type="match status" value="1"/>
</dbReference>
<organism evidence="14 15">
    <name type="scientific">Puia dinghuensis</name>
    <dbReference type="NCBI Taxonomy" id="1792502"/>
    <lineage>
        <taxon>Bacteria</taxon>
        <taxon>Pseudomonadati</taxon>
        <taxon>Bacteroidota</taxon>
        <taxon>Chitinophagia</taxon>
        <taxon>Chitinophagales</taxon>
        <taxon>Chitinophagaceae</taxon>
        <taxon>Puia</taxon>
    </lineage>
</organism>
<keyword evidence="15" id="KW-1185">Reference proteome</keyword>
<dbReference type="Proteomes" id="UP000607559">
    <property type="component" value="Unassembled WGS sequence"/>
</dbReference>
<dbReference type="SUPFAM" id="SSF47384">
    <property type="entry name" value="Homodimeric domain of signal transducing histidine kinase"/>
    <property type="match status" value="1"/>
</dbReference>
<evidence type="ECO:0000256" key="5">
    <source>
        <dbReference type="ARBA" id="ARBA00022679"/>
    </source>
</evidence>
<evidence type="ECO:0000313" key="14">
    <source>
        <dbReference type="EMBL" id="GGB20984.1"/>
    </source>
</evidence>
<dbReference type="InterPro" id="IPR036097">
    <property type="entry name" value="HisK_dim/P_sf"/>
</dbReference>
<evidence type="ECO:0000313" key="15">
    <source>
        <dbReference type="Proteomes" id="UP000607559"/>
    </source>
</evidence>
<dbReference type="GO" id="GO:0005886">
    <property type="term" value="C:plasma membrane"/>
    <property type="evidence" value="ECO:0007669"/>
    <property type="project" value="TreeGrafter"/>
</dbReference>
<dbReference type="Gene3D" id="1.10.287.130">
    <property type="match status" value="1"/>
</dbReference>
<evidence type="ECO:0000256" key="3">
    <source>
        <dbReference type="ARBA" id="ARBA00012438"/>
    </source>
</evidence>
<dbReference type="SMART" id="SM00387">
    <property type="entry name" value="HATPase_c"/>
    <property type="match status" value="1"/>
</dbReference>
<protein>
    <recommendedName>
        <fullName evidence="3">histidine kinase</fullName>
        <ecNumber evidence="3">2.7.13.3</ecNumber>
    </recommendedName>
</protein>
<dbReference type="PRINTS" id="PR00344">
    <property type="entry name" value="BCTRLSENSOR"/>
</dbReference>
<dbReference type="PANTHER" id="PTHR45436">
    <property type="entry name" value="SENSOR HISTIDINE KINASE YKOH"/>
    <property type="match status" value="1"/>
</dbReference>
<reference evidence="14" key="1">
    <citation type="journal article" date="2014" name="Int. J. Syst. Evol. Microbiol.">
        <title>Complete genome sequence of Corynebacterium casei LMG S-19264T (=DSM 44701T), isolated from a smear-ripened cheese.</title>
        <authorList>
            <consortium name="US DOE Joint Genome Institute (JGI-PGF)"/>
            <person name="Walter F."/>
            <person name="Albersmeier A."/>
            <person name="Kalinowski J."/>
            <person name="Ruckert C."/>
        </authorList>
    </citation>
    <scope>NUCLEOTIDE SEQUENCE</scope>
    <source>
        <strain evidence="14">CGMCC 1.15448</strain>
    </source>
</reference>
<comment type="subcellular location">
    <subcellularLocation>
        <location evidence="2">Membrane</location>
    </subcellularLocation>
</comment>
<reference evidence="14" key="2">
    <citation type="submission" date="2020-09" db="EMBL/GenBank/DDBJ databases">
        <authorList>
            <person name="Sun Q."/>
            <person name="Zhou Y."/>
        </authorList>
    </citation>
    <scope>NUCLEOTIDE SEQUENCE</scope>
    <source>
        <strain evidence="14">CGMCC 1.15448</strain>
    </source>
</reference>
<dbReference type="InterPro" id="IPR050428">
    <property type="entry name" value="TCS_sensor_his_kinase"/>
</dbReference>
<dbReference type="SMART" id="SM00388">
    <property type="entry name" value="HisKA"/>
    <property type="match status" value="1"/>
</dbReference>
<dbReference type="SUPFAM" id="SSF158472">
    <property type="entry name" value="HAMP domain-like"/>
    <property type="match status" value="1"/>
</dbReference>
<dbReference type="Gene3D" id="6.10.340.10">
    <property type="match status" value="1"/>
</dbReference>
<keyword evidence="7 14" id="KW-0418">Kinase</keyword>
<dbReference type="InterPro" id="IPR036890">
    <property type="entry name" value="HATPase_C_sf"/>
</dbReference>
<keyword evidence="5" id="KW-0808">Transferase</keyword>
<evidence type="ECO:0000256" key="10">
    <source>
        <dbReference type="ARBA" id="ARBA00023136"/>
    </source>
</evidence>
<dbReference type="InterPro" id="IPR004358">
    <property type="entry name" value="Sig_transdc_His_kin-like_C"/>
</dbReference>
<feature type="domain" description="Histidine kinase" evidence="12">
    <location>
        <begin position="239"/>
        <end position="455"/>
    </location>
</feature>
<evidence type="ECO:0000256" key="6">
    <source>
        <dbReference type="ARBA" id="ARBA00022692"/>
    </source>
</evidence>
<keyword evidence="9" id="KW-0902">Two-component regulatory system</keyword>
<keyword evidence="10 11" id="KW-0472">Membrane</keyword>
<feature type="domain" description="HAMP" evidence="13">
    <location>
        <begin position="178"/>
        <end position="231"/>
    </location>
</feature>
<evidence type="ECO:0000256" key="1">
    <source>
        <dbReference type="ARBA" id="ARBA00000085"/>
    </source>
</evidence>
<dbReference type="GO" id="GO:0000155">
    <property type="term" value="F:phosphorelay sensor kinase activity"/>
    <property type="evidence" value="ECO:0007669"/>
    <property type="project" value="InterPro"/>
</dbReference>
<dbReference type="RefSeq" id="WP_188937169.1">
    <property type="nucleotide sequence ID" value="NZ_BMJC01000006.1"/>
</dbReference>
<dbReference type="InterPro" id="IPR005467">
    <property type="entry name" value="His_kinase_dom"/>
</dbReference>
<evidence type="ECO:0000256" key="9">
    <source>
        <dbReference type="ARBA" id="ARBA00023012"/>
    </source>
</evidence>
<dbReference type="EMBL" id="BMJC01000006">
    <property type="protein sequence ID" value="GGB20984.1"/>
    <property type="molecule type" value="Genomic_DNA"/>
</dbReference>
<sequence>MKIRIRLALLFTALVAALLLVFSLAIYVSNARDREAQYYERLRQQAITKADLLLDAKVQPSVLQLIYKNSLNALPQEEVAIYDTVFHLLYHDAVYIDRVKETRGMIDSIVRLKEIHFYTNDLQAIGFLYRYGGKDYVITAAAKDIDGLAKLRDLRIALIVGFIAAIVLTLVAGALFSRQALQPVTQMVDKVEEITASNLDLRIQIGKRKDEIAELAITFNRMLDRLESSFDAQKQFVSNISHELRTPLAAIIGELEIAAAKERTNTQYQEMTLLVLEDARRLARLSNDLLDLAKASYDQTEIAFKKMRVDELLLETRQEAVKANPDYRITILFEREPDTDDLISVNGNSYLLKVAFTNLMENGCKFSADHQVTVAISFHGKNIILRFSDTGIGIPPEDIENIFTPFYRGANKNYTEGNGIGLSLTDKIIRLHHGSLTVSSRVGEGTTFTVELPHL</sequence>
<dbReference type="PROSITE" id="PS50109">
    <property type="entry name" value="HIS_KIN"/>
    <property type="match status" value="1"/>
</dbReference>